<reference evidence="3" key="1">
    <citation type="submission" date="2016-10" db="EMBL/GenBank/DDBJ databases">
        <authorList>
            <person name="Varghese N."/>
            <person name="Submissions S."/>
        </authorList>
    </citation>
    <scope>NUCLEOTIDE SEQUENCE [LARGE SCALE GENOMIC DNA]</scope>
    <source>
        <strain evidence="3">CGMCC 1.8975</strain>
    </source>
</reference>
<keyword evidence="3" id="KW-1185">Reference proteome</keyword>
<evidence type="ECO:0000313" key="3">
    <source>
        <dbReference type="Proteomes" id="UP000199249"/>
    </source>
</evidence>
<feature type="signal peptide" evidence="1">
    <location>
        <begin position="1"/>
        <end position="25"/>
    </location>
</feature>
<gene>
    <name evidence="2" type="ORF">SAMN04488069_101432</name>
</gene>
<dbReference type="AlphaFoldDB" id="A0A1H3BUI6"/>
<accession>A0A1H3BUI6</accession>
<dbReference type="RefSeq" id="WP_139255050.1">
    <property type="nucleotide sequence ID" value="NZ_FNOV01000001.1"/>
</dbReference>
<proteinExistence type="predicted"/>
<evidence type="ECO:0000256" key="1">
    <source>
        <dbReference type="SAM" id="SignalP"/>
    </source>
</evidence>
<name>A0A1H3BUI6_9BACT</name>
<keyword evidence="1" id="KW-0732">Signal</keyword>
<feature type="chain" id="PRO_5011673531" evidence="1">
    <location>
        <begin position="26"/>
        <end position="295"/>
    </location>
</feature>
<protein>
    <submittedName>
        <fullName evidence="2">Uncharacterized protein</fullName>
    </submittedName>
</protein>
<organism evidence="2 3">
    <name type="scientific">Hymenobacter psychrophilus</name>
    <dbReference type="NCBI Taxonomy" id="651662"/>
    <lineage>
        <taxon>Bacteria</taxon>
        <taxon>Pseudomonadati</taxon>
        <taxon>Bacteroidota</taxon>
        <taxon>Cytophagia</taxon>
        <taxon>Cytophagales</taxon>
        <taxon>Hymenobacteraceae</taxon>
        <taxon>Hymenobacter</taxon>
    </lineage>
</organism>
<dbReference type="EMBL" id="FNOV01000001">
    <property type="protein sequence ID" value="SDX45690.1"/>
    <property type="molecule type" value="Genomic_DNA"/>
</dbReference>
<dbReference type="STRING" id="651662.SAMN04488069_101432"/>
<dbReference type="OrthoDB" id="1075024at2"/>
<evidence type="ECO:0000313" key="2">
    <source>
        <dbReference type="EMBL" id="SDX45690.1"/>
    </source>
</evidence>
<sequence length="295" mass="32834">MQVTLRPPTLLLLLLAFLSAGTASAQSREKIDQTAAEILREGLALYQSERASWVGTDLLQASGADMSQVGGYVSYPIGTDSMRCVFFRKPAANAALQIFYGYDFPCDTITMATGRVFAGRNATVTEQRLFTIWQRAREEMVSHKKLGTPYQRPAGTNLNVALLDKGSEVRVYVLTGPKTDRLLPFGNDYLLTFSATGELQQAEKLHQSYLPMTPPEGERKVVGTMHSHLEAHPYITPSDICTVLLYQEVVPSETLYVMSKDFVSLFNVPKQQLVILTKKAWDKINRSQSKQNSSD</sequence>
<dbReference type="Proteomes" id="UP000199249">
    <property type="component" value="Unassembled WGS sequence"/>
</dbReference>